<feature type="transmembrane region" description="Helical" evidence="1">
    <location>
        <begin position="12"/>
        <end position="29"/>
    </location>
</feature>
<organism evidence="2 3">
    <name type="scientific">Prosthecochloris vibrioformis</name>
    <name type="common">Chlorobium vibrioforme</name>
    <dbReference type="NCBI Taxonomy" id="1098"/>
    <lineage>
        <taxon>Bacteria</taxon>
        <taxon>Pseudomonadati</taxon>
        <taxon>Chlorobiota</taxon>
        <taxon>Chlorobiia</taxon>
        <taxon>Chlorobiales</taxon>
        <taxon>Chlorobiaceae</taxon>
        <taxon>Prosthecochloris</taxon>
    </lineage>
</organism>
<gene>
    <name evidence="2" type="ORF">FGF68_06225</name>
</gene>
<dbReference type="Proteomes" id="UP000309544">
    <property type="component" value="Unassembled WGS sequence"/>
</dbReference>
<sequence length="90" mass="10017">MDQIVNFLLSNPLWLAVAVVVSLVVVLLMLKKVFKLLLFAGALFILYIAYLYWTGGDVAGSVDVLDQFLRSWGERVLMFFKGLGFGGTEV</sequence>
<dbReference type="EMBL" id="VDCI01000004">
    <property type="protein sequence ID" value="TNJ36656.1"/>
    <property type="molecule type" value="Genomic_DNA"/>
</dbReference>
<evidence type="ECO:0000256" key="1">
    <source>
        <dbReference type="SAM" id="Phobius"/>
    </source>
</evidence>
<proteinExistence type="predicted"/>
<dbReference type="AlphaFoldDB" id="A0A5C4RZE6"/>
<dbReference type="RefSeq" id="WP_068866305.1">
    <property type="nucleotide sequence ID" value="NZ_VDCI01000004.1"/>
</dbReference>
<keyword evidence="1" id="KW-1133">Transmembrane helix</keyword>
<accession>A0A5C4RZE6</accession>
<protein>
    <submittedName>
        <fullName evidence="2">Uncharacterized protein</fullName>
    </submittedName>
</protein>
<evidence type="ECO:0000313" key="2">
    <source>
        <dbReference type="EMBL" id="TNJ36656.1"/>
    </source>
</evidence>
<comment type="caution">
    <text evidence="2">The sequence shown here is derived from an EMBL/GenBank/DDBJ whole genome shotgun (WGS) entry which is preliminary data.</text>
</comment>
<evidence type="ECO:0000313" key="3">
    <source>
        <dbReference type="Proteomes" id="UP000309544"/>
    </source>
</evidence>
<reference evidence="2 3" key="1">
    <citation type="submission" date="2019-05" db="EMBL/GenBank/DDBJ databases">
        <title>Draft Whole-Genome sequence of the green sulfur bacterium Prosthecochloris vibrioformis DSM 260.</title>
        <authorList>
            <person name="Meyer T.E."/>
            <person name="Kyndt J.A."/>
        </authorList>
    </citation>
    <scope>NUCLEOTIDE SEQUENCE [LARGE SCALE GENOMIC DNA]</scope>
    <source>
        <strain evidence="2 3">DSM 260</strain>
    </source>
</reference>
<keyword evidence="3" id="KW-1185">Reference proteome</keyword>
<name>A0A5C4RZE6_PROVB</name>
<keyword evidence="1" id="KW-0472">Membrane</keyword>
<feature type="transmembrane region" description="Helical" evidence="1">
    <location>
        <begin position="36"/>
        <end position="53"/>
    </location>
</feature>
<keyword evidence="1" id="KW-0812">Transmembrane</keyword>